<proteinExistence type="predicted"/>
<dbReference type="AlphaFoldDB" id="A0A1G2C6H0"/>
<accession>A0A1G2C6H0</accession>
<name>A0A1G2C6H0_9BACT</name>
<dbReference type="EMBL" id="MHKV01000027">
    <property type="protein sequence ID" value="OGY96978.1"/>
    <property type="molecule type" value="Genomic_DNA"/>
</dbReference>
<feature type="region of interest" description="Disordered" evidence="1">
    <location>
        <begin position="1"/>
        <end position="32"/>
    </location>
</feature>
<evidence type="ECO:0000313" key="2">
    <source>
        <dbReference type="EMBL" id="OGY96978.1"/>
    </source>
</evidence>
<organism evidence="2 3">
    <name type="scientific">Candidatus Liptonbacteria bacterium GWC1_60_9</name>
    <dbReference type="NCBI Taxonomy" id="1798645"/>
    <lineage>
        <taxon>Bacteria</taxon>
        <taxon>Candidatus Liptoniibacteriota</taxon>
    </lineage>
</organism>
<comment type="caution">
    <text evidence="2">The sequence shown here is derived from an EMBL/GenBank/DDBJ whole genome shotgun (WGS) entry which is preliminary data.</text>
</comment>
<protein>
    <submittedName>
        <fullName evidence="2">Uncharacterized protein</fullName>
    </submittedName>
</protein>
<evidence type="ECO:0000313" key="3">
    <source>
        <dbReference type="Proteomes" id="UP000176349"/>
    </source>
</evidence>
<reference evidence="2 3" key="1">
    <citation type="journal article" date="2016" name="Nat. Commun.">
        <title>Thousands of microbial genomes shed light on interconnected biogeochemical processes in an aquifer system.</title>
        <authorList>
            <person name="Anantharaman K."/>
            <person name="Brown C.T."/>
            <person name="Hug L.A."/>
            <person name="Sharon I."/>
            <person name="Castelle C.J."/>
            <person name="Probst A.J."/>
            <person name="Thomas B.C."/>
            <person name="Singh A."/>
            <person name="Wilkins M.J."/>
            <person name="Karaoz U."/>
            <person name="Brodie E.L."/>
            <person name="Williams K.H."/>
            <person name="Hubbard S.S."/>
            <person name="Banfield J.F."/>
        </authorList>
    </citation>
    <scope>NUCLEOTIDE SEQUENCE [LARGE SCALE GENOMIC DNA]</scope>
</reference>
<gene>
    <name evidence="2" type="ORF">A2128_02965</name>
</gene>
<dbReference type="Proteomes" id="UP000176349">
    <property type="component" value="Unassembled WGS sequence"/>
</dbReference>
<evidence type="ECO:0000256" key="1">
    <source>
        <dbReference type="SAM" id="MobiDB-lite"/>
    </source>
</evidence>
<sequence length="107" mass="11959">MAFGGTIKRGARIDTRRRRRINPFGPNHGEQAKLLGSKKSLGLRDYDDQHQFCGKAERQEMRNPDMTPVPRLSAGPLVRLYLPGRTLIASAVLGDGAFDDFFAQDED</sequence>